<proteinExistence type="predicted"/>
<dbReference type="InterPro" id="IPR044068">
    <property type="entry name" value="CB"/>
</dbReference>
<evidence type="ECO:0000313" key="4">
    <source>
        <dbReference type="EMBL" id="RUS94509.1"/>
    </source>
</evidence>
<accession>A0A3S1C0L8</accession>
<keyword evidence="1 2" id="KW-0238">DNA-binding</keyword>
<dbReference type="EMBL" id="RSCM01000013">
    <property type="protein sequence ID" value="RUS94509.1"/>
    <property type="molecule type" value="Genomic_DNA"/>
</dbReference>
<dbReference type="Gene3D" id="1.10.150.130">
    <property type="match status" value="1"/>
</dbReference>
<gene>
    <name evidence="4" type="ORF">DSM107003_36380</name>
</gene>
<dbReference type="PROSITE" id="PS51900">
    <property type="entry name" value="CB"/>
    <property type="match status" value="1"/>
</dbReference>
<evidence type="ECO:0000256" key="2">
    <source>
        <dbReference type="PROSITE-ProRule" id="PRU01248"/>
    </source>
</evidence>
<sequence>MSEFEKEVAKIEKYNQPLLDGFKVWLEKANLSAKTIKMHITNIEFFAEYLVYYEPLQKLDEADEQDVSSFLIDWFPRKALWASESSTKSYMTSFKKFFSYMVETDKISPDIEAEVKDTLKEYKDDFLDAVSE</sequence>
<dbReference type="Proteomes" id="UP000276103">
    <property type="component" value="Unassembled WGS sequence"/>
</dbReference>
<evidence type="ECO:0000256" key="1">
    <source>
        <dbReference type="ARBA" id="ARBA00023125"/>
    </source>
</evidence>
<name>A0A3S1C0L8_ANAVA</name>
<dbReference type="AlphaFoldDB" id="A0A3S1C0L8"/>
<protein>
    <recommendedName>
        <fullName evidence="3">Core-binding (CB) domain-containing protein</fullName>
    </recommendedName>
</protein>
<comment type="caution">
    <text evidence="4">The sequence shown here is derived from an EMBL/GenBank/DDBJ whole genome shotgun (WGS) entry which is preliminary data.</text>
</comment>
<organism evidence="4 5">
    <name type="scientific">Trichormus variabilis SAG 1403-4b</name>
    <dbReference type="NCBI Taxonomy" id="447716"/>
    <lineage>
        <taxon>Bacteria</taxon>
        <taxon>Bacillati</taxon>
        <taxon>Cyanobacteriota</taxon>
        <taxon>Cyanophyceae</taxon>
        <taxon>Nostocales</taxon>
        <taxon>Nostocaceae</taxon>
        <taxon>Trichormus</taxon>
    </lineage>
</organism>
<reference evidence="4 5" key="1">
    <citation type="journal article" date="2019" name="Genome Biol. Evol.">
        <title>Day and night: Metabolic profiles and evolutionary relationships of six axenic non-marine cyanobacteria.</title>
        <authorList>
            <person name="Will S.E."/>
            <person name="Henke P."/>
            <person name="Boedeker C."/>
            <person name="Huang S."/>
            <person name="Brinkmann H."/>
            <person name="Rohde M."/>
            <person name="Jarek M."/>
            <person name="Friedl T."/>
            <person name="Seufert S."/>
            <person name="Schumacher M."/>
            <person name="Overmann J."/>
            <person name="Neumann-Schaal M."/>
            <person name="Petersen J."/>
        </authorList>
    </citation>
    <scope>NUCLEOTIDE SEQUENCE [LARGE SCALE GENOMIC DNA]</scope>
    <source>
        <strain evidence="4 5">SAG 1403-4b</strain>
    </source>
</reference>
<dbReference type="InterPro" id="IPR010998">
    <property type="entry name" value="Integrase_recombinase_N"/>
</dbReference>
<dbReference type="GO" id="GO:0003677">
    <property type="term" value="F:DNA binding"/>
    <property type="evidence" value="ECO:0007669"/>
    <property type="project" value="UniProtKB-UniRule"/>
</dbReference>
<evidence type="ECO:0000259" key="3">
    <source>
        <dbReference type="PROSITE" id="PS51900"/>
    </source>
</evidence>
<keyword evidence="5" id="KW-1185">Reference proteome</keyword>
<evidence type="ECO:0000313" key="5">
    <source>
        <dbReference type="Proteomes" id="UP000276103"/>
    </source>
</evidence>
<dbReference type="RefSeq" id="WP_127055500.1">
    <property type="nucleotide sequence ID" value="NZ_RSCM01000013.1"/>
</dbReference>
<feature type="domain" description="Core-binding (CB)" evidence="3">
    <location>
        <begin position="13"/>
        <end position="102"/>
    </location>
</feature>
<dbReference type="OrthoDB" id="9801392at2"/>